<dbReference type="GO" id="GO:0008360">
    <property type="term" value="P:regulation of cell shape"/>
    <property type="evidence" value="ECO:0007669"/>
    <property type="project" value="UniProtKB-UniRule"/>
</dbReference>
<keyword evidence="6 7" id="KW-0961">Cell wall biogenesis/degradation</keyword>
<feature type="active site" description="Nucleophile" evidence="7">
    <location>
        <position position="294"/>
    </location>
</feature>
<dbReference type="GO" id="GO:0016746">
    <property type="term" value="F:acyltransferase activity"/>
    <property type="evidence" value="ECO:0007669"/>
    <property type="project" value="UniProtKB-KW"/>
</dbReference>
<evidence type="ECO:0000256" key="2">
    <source>
        <dbReference type="ARBA" id="ARBA00022679"/>
    </source>
</evidence>
<dbReference type="Gene3D" id="2.60.40.3780">
    <property type="match status" value="1"/>
</dbReference>
<feature type="active site" description="Proton donor/acceptor" evidence="7">
    <location>
        <position position="276"/>
    </location>
</feature>
<evidence type="ECO:0000313" key="9">
    <source>
        <dbReference type="EMBL" id="GID15593.1"/>
    </source>
</evidence>
<keyword evidence="5" id="KW-0012">Acyltransferase</keyword>
<dbReference type="InterPro" id="IPR038063">
    <property type="entry name" value="Transpep_catalytic_dom"/>
</dbReference>
<feature type="domain" description="L,D-TPase catalytic" evidence="8">
    <location>
        <begin position="182"/>
        <end position="318"/>
    </location>
</feature>
<name>A0A8J3J7R4_9ACTN</name>
<dbReference type="InterPro" id="IPR041280">
    <property type="entry name" value="Big_10"/>
</dbReference>
<keyword evidence="4 7" id="KW-0573">Peptidoglycan synthesis</keyword>
<evidence type="ECO:0000256" key="6">
    <source>
        <dbReference type="ARBA" id="ARBA00023316"/>
    </source>
</evidence>
<dbReference type="EMBL" id="BOMB01000044">
    <property type="protein sequence ID" value="GID15593.1"/>
    <property type="molecule type" value="Genomic_DNA"/>
</dbReference>
<dbReference type="PROSITE" id="PS52029">
    <property type="entry name" value="LD_TPASE"/>
    <property type="match status" value="1"/>
</dbReference>
<gene>
    <name evidence="9" type="ORF">Aru02nite_64820</name>
</gene>
<dbReference type="GO" id="GO:0018104">
    <property type="term" value="P:peptidoglycan-protein cross-linking"/>
    <property type="evidence" value="ECO:0007669"/>
    <property type="project" value="TreeGrafter"/>
</dbReference>
<evidence type="ECO:0000313" key="10">
    <source>
        <dbReference type="Proteomes" id="UP000612808"/>
    </source>
</evidence>
<comment type="caution">
    <text evidence="9">The sequence shown here is derived from an EMBL/GenBank/DDBJ whole genome shotgun (WGS) entry which is preliminary data.</text>
</comment>
<dbReference type="Gene3D" id="2.40.440.10">
    <property type="entry name" value="L,D-transpeptidase catalytic domain-like"/>
    <property type="match status" value="1"/>
</dbReference>
<dbReference type="Pfam" id="PF03734">
    <property type="entry name" value="YkuD"/>
    <property type="match status" value="1"/>
</dbReference>
<comment type="pathway">
    <text evidence="1 7">Cell wall biogenesis; peptidoglycan biosynthesis.</text>
</comment>
<evidence type="ECO:0000256" key="5">
    <source>
        <dbReference type="ARBA" id="ARBA00023315"/>
    </source>
</evidence>
<keyword evidence="2" id="KW-0808">Transferase</keyword>
<accession>A0A8J3J7R4</accession>
<proteinExistence type="predicted"/>
<evidence type="ECO:0000259" key="8">
    <source>
        <dbReference type="PROSITE" id="PS52029"/>
    </source>
</evidence>
<evidence type="ECO:0000256" key="7">
    <source>
        <dbReference type="PROSITE-ProRule" id="PRU01373"/>
    </source>
</evidence>
<dbReference type="Gene3D" id="2.60.40.3710">
    <property type="match status" value="1"/>
</dbReference>
<dbReference type="InterPro" id="IPR005490">
    <property type="entry name" value="LD_TPept_cat_dom"/>
</dbReference>
<organism evidence="9 10">
    <name type="scientific">Actinocatenispora rupis</name>
    <dbReference type="NCBI Taxonomy" id="519421"/>
    <lineage>
        <taxon>Bacteria</taxon>
        <taxon>Bacillati</taxon>
        <taxon>Actinomycetota</taxon>
        <taxon>Actinomycetes</taxon>
        <taxon>Micromonosporales</taxon>
        <taxon>Micromonosporaceae</taxon>
        <taxon>Actinocatenispora</taxon>
    </lineage>
</organism>
<dbReference type="Proteomes" id="UP000612808">
    <property type="component" value="Unassembled WGS sequence"/>
</dbReference>
<dbReference type="PANTHER" id="PTHR30582">
    <property type="entry name" value="L,D-TRANSPEPTIDASE"/>
    <property type="match status" value="1"/>
</dbReference>
<dbReference type="Pfam" id="PF17964">
    <property type="entry name" value="Big_10"/>
    <property type="match status" value="1"/>
</dbReference>
<dbReference type="GO" id="GO:0071972">
    <property type="term" value="F:peptidoglycan L,D-transpeptidase activity"/>
    <property type="evidence" value="ECO:0007669"/>
    <property type="project" value="TreeGrafter"/>
</dbReference>
<dbReference type="PANTHER" id="PTHR30582:SF2">
    <property type="entry name" value="L,D-TRANSPEPTIDASE YCIB-RELATED"/>
    <property type="match status" value="1"/>
</dbReference>
<dbReference type="CDD" id="cd13432">
    <property type="entry name" value="LDT_IgD_like_2"/>
    <property type="match status" value="1"/>
</dbReference>
<dbReference type="GO" id="GO:0005576">
    <property type="term" value="C:extracellular region"/>
    <property type="evidence" value="ECO:0007669"/>
    <property type="project" value="TreeGrafter"/>
</dbReference>
<protein>
    <recommendedName>
        <fullName evidence="8">L,D-TPase catalytic domain-containing protein</fullName>
    </recommendedName>
</protein>
<dbReference type="GO" id="GO:0071555">
    <property type="term" value="P:cell wall organization"/>
    <property type="evidence" value="ECO:0007669"/>
    <property type="project" value="UniProtKB-UniRule"/>
</dbReference>
<dbReference type="InterPro" id="IPR050979">
    <property type="entry name" value="LD-transpeptidase"/>
</dbReference>
<evidence type="ECO:0000256" key="3">
    <source>
        <dbReference type="ARBA" id="ARBA00022960"/>
    </source>
</evidence>
<dbReference type="AlphaFoldDB" id="A0A8J3J7R4"/>
<keyword evidence="10" id="KW-1185">Reference proteome</keyword>
<evidence type="ECO:0000256" key="4">
    <source>
        <dbReference type="ARBA" id="ARBA00022984"/>
    </source>
</evidence>
<evidence type="ECO:0000256" key="1">
    <source>
        <dbReference type="ARBA" id="ARBA00004752"/>
    </source>
</evidence>
<keyword evidence="3 7" id="KW-0133">Cell shape</keyword>
<sequence>MTVTVSGGRLTRVTLATATGTAVAGTLAPGGTSWSATGRLAYGTAYTLSALATNADGKPVRKRATFTTVKPSNYTLPYLQRTGGFALHNGATYGVGIVPVVHFDEHIADRAAAEQALVVTTSPHVDGSWYWVDDQNVHWRPESYYVPGTRVTVAARVYGVRVGSGLYGQADRTASFTIGAKHVAVADDRTHTVRVYFGDKLVRTMPTSMGQGGYVQGRNGSISLWTMSGTYTVLDHGNPVTMSSDSYGLPANSPYGYGAESVYYATKISTDGIYLHELDTTVWAQGHQDVSHGCLNLNQSNAQWYYDSSRIGDVVQVVHTTGPRIELWQNGDWSVPWSTWQRHSALH</sequence>
<reference evidence="9" key="1">
    <citation type="submission" date="2021-01" db="EMBL/GenBank/DDBJ databases">
        <title>Whole genome shotgun sequence of Actinocatenispora rupis NBRC 107355.</title>
        <authorList>
            <person name="Komaki H."/>
            <person name="Tamura T."/>
        </authorList>
    </citation>
    <scope>NUCLEOTIDE SEQUENCE</scope>
    <source>
        <strain evidence="9">NBRC 107355</strain>
    </source>
</reference>
<dbReference type="SUPFAM" id="SSF141523">
    <property type="entry name" value="L,D-transpeptidase catalytic domain-like"/>
    <property type="match status" value="1"/>
</dbReference>
<dbReference type="CDD" id="cd16913">
    <property type="entry name" value="YkuD_like"/>
    <property type="match status" value="1"/>
</dbReference>
<dbReference type="UniPathway" id="UPA00219"/>